<comment type="caution">
    <text evidence="2">The sequence shown here is derived from an EMBL/GenBank/DDBJ whole genome shotgun (WGS) entry which is preliminary data.</text>
</comment>
<reference evidence="2 3" key="1">
    <citation type="submission" date="2024-05" db="EMBL/GenBank/DDBJ databases">
        <title>Roseateles sp. 2.12 16S ribosomal RNA gene Genome sequencing and assembly.</title>
        <authorList>
            <person name="Woo H."/>
        </authorList>
    </citation>
    <scope>NUCLEOTIDE SEQUENCE [LARGE SCALE GENOMIC DNA]</scope>
    <source>
        <strain evidence="2 3">2.12</strain>
    </source>
</reference>
<dbReference type="RefSeq" id="WP_347613148.1">
    <property type="nucleotide sequence ID" value="NZ_JBDPZC010000016.1"/>
</dbReference>
<gene>
    <name evidence="2" type="ORF">ABDJ40_22730</name>
</gene>
<organism evidence="2 3">
    <name type="scientific">Roseateles flavus</name>
    <dbReference type="NCBI Taxonomy" id="3149041"/>
    <lineage>
        <taxon>Bacteria</taxon>
        <taxon>Pseudomonadati</taxon>
        <taxon>Pseudomonadota</taxon>
        <taxon>Betaproteobacteria</taxon>
        <taxon>Burkholderiales</taxon>
        <taxon>Sphaerotilaceae</taxon>
        <taxon>Roseateles</taxon>
    </lineage>
</organism>
<keyword evidence="1" id="KW-1133">Transmembrane helix</keyword>
<accession>A0ABV0GKP4</accession>
<dbReference type="EMBL" id="JBDPZC010000016">
    <property type="protein sequence ID" value="MEO3715599.1"/>
    <property type="molecule type" value="Genomic_DNA"/>
</dbReference>
<feature type="transmembrane region" description="Helical" evidence="1">
    <location>
        <begin position="18"/>
        <end position="39"/>
    </location>
</feature>
<sequence>MNDNDTVEKRSRSWIQRLFSNSLIFAVMITLLSIFAVYLSAVDPTVRKLAAGGVFGAAIGIAYILESCAGISPYVLRILCAAVGALAAGVMCLLLLVSTTSVVVGVIVGGLLGATSKYWIAHINLP</sequence>
<keyword evidence="1" id="KW-0472">Membrane</keyword>
<evidence type="ECO:0000256" key="1">
    <source>
        <dbReference type="SAM" id="Phobius"/>
    </source>
</evidence>
<proteinExistence type="predicted"/>
<evidence type="ECO:0000313" key="2">
    <source>
        <dbReference type="EMBL" id="MEO3715599.1"/>
    </source>
</evidence>
<keyword evidence="3" id="KW-1185">Reference proteome</keyword>
<protein>
    <submittedName>
        <fullName evidence="2">Uncharacterized protein</fullName>
    </submittedName>
</protein>
<dbReference type="Proteomes" id="UP001462640">
    <property type="component" value="Unassembled WGS sequence"/>
</dbReference>
<keyword evidence="1" id="KW-0812">Transmembrane</keyword>
<name>A0ABV0GKP4_9BURK</name>
<evidence type="ECO:0000313" key="3">
    <source>
        <dbReference type="Proteomes" id="UP001462640"/>
    </source>
</evidence>